<keyword evidence="2" id="KW-0698">rRNA processing</keyword>
<evidence type="ECO:0000256" key="3">
    <source>
        <dbReference type="ARBA" id="ARBA00022679"/>
    </source>
</evidence>
<evidence type="ECO:0000313" key="4">
    <source>
        <dbReference type="EMBL" id="AXY63130.1"/>
    </source>
</evidence>
<keyword evidence="3" id="KW-0808">Transferase</keyword>
<proteinExistence type="inferred from homology"/>
<accession>A0A385HZN4</accession>
<dbReference type="EMBL" id="MG976688">
    <property type="protein sequence ID" value="AXY63130.1"/>
    <property type="molecule type" value="Genomic_DNA"/>
</dbReference>
<geneLocation type="plastid" evidence="4"/>
<dbReference type="PANTHER" id="PTHR31760">
    <property type="entry name" value="S-ADENOSYL-L-METHIONINE-DEPENDENT METHYLTRANSFERASES SUPERFAMILY PROTEIN"/>
    <property type="match status" value="1"/>
</dbReference>
<evidence type="ECO:0000256" key="2">
    <source>
        <dbReference type="ARBA" id="ARBA00022552"/>
    </source>
</evidence>
<keyword evidence="4" id="KW-0934">Plastid</keyword>
<dbReference type="GO" id="GO:0070043">
    <property type="term" value="F:rRNA (guanine-N7-)-methyltransferase activity"/>
    <property type="evidence" value="ECO:0007669"/>
    <property type="project" value="TreeGrafter"/>
</dbReference>
<name>A0A385HZN4_9EUKA</name>
<dbReference type="Pfam" id="PF02527">
    <property type="entry name" value="GidB"/>
    <property type="match status" value="1"/>
</dbReference>
<dbReference type="GeneID" id="38331048"/>
<dbReference type="PANTHER" id="PTHR31760:SF0">
    <property type="entry name" value="S-ADENOSYL-L-METHIONINE-DEPENDENT METHYLTRANSFERASES SUPERFAMILY PROTEIN"/>
    <property type="match status" value="1"/>
</dbReference>
<sequence length="255" mass="28401">MSMADKIGSFQPTNDFWNALGWQPLPEQLEEFKLLQALLEDCNKHVNLTRLVSGHDFWVNQIFDSLWPLQKLLNQPRTLKCIDVGTGGGFPGLAVAIALPNISMTLVDSIGRKTKAVTSIVKDLGISHRVSLRTERIEKTGQNHNYRSRFDLAMARAVAITPTVAEYLLPLLSRSGEALLYRGQCSDVNTHELNLALQLLGGRIRRLDHCKLLGNRGVRHAITIGQYIPCPDIYPRLTGLPTKEPLGSVNDRSEV</sequence>
<dbReference type="GO" id="GO:0005829">
    <property type="term" value="C:cytosol"/>
    <property type="evidence" value="ECO:0007669"/>
    <property type="project" value="TreeGrafter"/>
</dbReference>
<organism evidence="4">
    <name type="scientific">Paulinella micropora</name>
    <dbReference type="NCBI Taxonomy" id="1928728"/>
    <lineage>
        <taxon>Eukaryota</taxon>
        <taxon>Sar</taxon>
        <taxon>Rhizaria</taxon>
        <taxon>Cercozoa</taxon>
        <taxon>Imbricatea</taxon>
        <taxon>Silicofilosea</taxon>
        <taxon>Euglyphida</taxon>
        <taxon>Paulinellidae</taxon>
        <taxon>Paulinella</taxon>
    </lineage>
</organism>
<dbReference type="RefSeq" id="YP_009530441.1">
    <property type="nucleotide sequence ID" value="NC_039737.1"/>
</dbReference>
<dbReference type="InterPro" id="IPR029063">
    <property type="entry name" value="SAM-dependent_MTases_sf"/>
</dbReference>
<dbReference type="Gene3D" id="3.40.50.150">
    <property type="entry name" value="Vaccinia Virus protein VP39"/>
    <property type="match status" value="1"/>
</dbReference>
<protein>
    <submittedName>
        <fullName evidence="4">Putative glucose inhibited division protein B</fullName>
    </submittedName>
</protein>
<dbReference type="SUPFAM" id="SSF53335">
    <property type="entry name" value="S-adenosyl-L-methionine-dependent methyltransferases"/>
    <property type="match status" value="1"/>
</dbReference>
<evidence type="ECO:0000256" key="1">
    <source>
        <dbReference type="ARBA" id="ARBA00022490"/>
    </source>
</evidence>
<dbReference type="HAMAP" id="MF_00074">
    <property type="entry name" value="16SrRNA_methyltr_G"/>
    <property type="match status" value="1"/>
</dbReference>
<gene>
    <name evidence="4" type="primary">gidB</name>
    <name evidence="4" type="ORF">PMNZ_176</name>
</gene>
<keyword evidence="1" id="KW-0963">Cytoplasm</keyword>
<dbReference type="InterPro" id="IPR003682">
    <property type="entry name" value="rRNA_ssu_MeTfrase_G"/>
</dbReference>
<reference evidence="4" key="1">
    <citation type="submission" date="2018-02" db="EMBL/GenBank/DDBJ databases">
        <title>Genome reduction pattern in chromatophore genome of Paulinella.</title>
        <authorList>
            <person name="Lhee D."/>
            <person name="Yoon H.S."/>
        </authorList>
    </citation>
    <scope>NUCLEOTIDE SEQUENCE</scope>
    <source>
        <strain evidence="4">NZ27</strain>
    </source>
</reference>
<dbReference type="NCBIfam" id="TIGR00138">
    <property type="entry name" value="rsmG_gidB"/>
    <property type="match status" value="1"/>
</dbReference>
<dbReference type="AlphaFoldDB" id="A0A385HZN4"/>